<comment type="similarity">
    <text evidence="2">Belongs to the avidin/streptavidin family.</text>
</comment>
<dbReference type="GO" id="GO:0005576">
    <property type="term" value="C:extracellular region"/>
    <property type="evidence" value="ECO:0007669"/>
    <property type="project" value="UniProtKB-SubCell"/>
</dbReference>
<dbReference type="InterPro" id="IPR005469">
    <property type="entry name" value="Avidin"/>
</dbReference>
<evidence type="ECO:0000256" key="4">
    <source>
        <dbReference type="ARBA" id="ARBA00022729"/>
    </source>
</evidence>
<dbReference type="Pfam" id="PF01382">
    <property type="entry name" value="Avidin"/>
    <property type="match status" value="1"/>
</dbReference>
<evidence type="ECO:0000256" key="3">
    <source>
        <dbReference type="ARBA" id="ARBA00022525"/>
    </source>
</evidence>
<keyword evidence="5" id="KW-0092">Biotin</keyword>
<evidence type="ECO:0000256" key="1">
    <source>
        <dbReference type="ARBA" id="ARBA00004613"/>
    </source>
</evidence>
<evidence type="ECO:0000256" key="2">
    <source>
        <dbReference type="ARBA" id="ARBA00006297"/>
    </source>
</evidence>
<comment type="subcellular location">
    <subcellularLocation>
        <location evidence="1">Secreted</location>
    </subcellularLocation>
</comment>
<dbReference type="Proteomes" id="UP000228934">
    <property type="component" value="Unassembled WGS sequence"/>
</dbReference>
<dbReference type="InterPro" id="IPR036896">
    <property type="entry name" value="Avidin-like_sf"/>
</dbReference>
<name>A0A2G9RJY7_AQUCT</name>
<reference evidence="7" key="1">
    <citation type="journal article" date="2017" name="Nat. Commun.">
        <title>The North American bullfrog draft genome provides insight into hormonal regulation of long noncoding RNA.</title>
        <authorList>
            <person name="Hammond S.A."/>
            <person name="Warren R.L."/>
            <person name="Vandervalk B.P."/>
            <person name="Kucuk E."/>
            <person name="Khan H."/>
            <person name="Gibb E.A."/>
            <person name="Pandoh P."/>
            <person name="Kirk H."/>
            <person name="Zhao Y."/>
            <person name="Jones M."/>
            <person name="Mungall A.J."/>
            <person name="Coope R."/>
            <person name="Pleasance S."/>
            <person name="Moore R.A."/>
            <person name="Holt R.A."/>
            <person name="Round J.M."/>
            <person name="Ohora S."/>
            <person name="Walle B.V."/>
            <person name="Veldhoen N."/>
            <person name="Helbing C.C."/>
            <person name="Birol I."/>
        </authorList>
    </citation>
    <scope>NUCLEOTIDE SEQUENCE [LARGE SCALE GENOMIC DNA]</scope>
</reference>
<dbReference type="AlphaFoldDB" id="A0A2G9RJY7"/>
<organism evidence="6 7">
    <name type="scientific">Aquarana catesbeiana</name>
    <name type="common">American bullfrog</name>
    <name type="synonym">Rana catesbeiana</name>
    <dbReference type="NCBI Taxonomy" id="8400"/>
    <lineage>
        <taxon>Eukaryota</taxon>
        <taxon>Metazoa</taxon>
        <taxon>Chordata</taxon>
        <taxon>Craniata</taxon>
        <taxon>Vertebrata</taxon>
        <taxon>Euteleostomi</taxon>
        <taxon>Amphibia</taxon>
        <taxon>Batrachia</taxon>
        <taxon>Anura</taxon>
        <taxon>Neobatrachia</taxon>
        <taxon>Ranoidea</taxon>
        <taxon>Ranidae</taxon>
        <taxon>Aquarana</taxon>
    </lineage>
</organism>
<dbReference type="GO" id="GO:0009374">
    <property type="term" value="F:biotin binding"/>
    <property type="evidence" value="ECO:0007669"/>
    <property type="project" value="InterPro"/>
</dbReference>
<dbReference type="PRINTS" id="PR00709">
    <property type="entry name" value="AVIDIN"/>
</dbReference>
<dbReference type="SUPFAM" id="SSF50876">
    <property type="entry name" value="Avidin/streptavidin"/>
    <property type="match status" value="1"/>
</dbReference>
<protein>
    <submittedName>
        <fullName evidence="6">Uncharacterized protein</fullName>
    </submittedName>
</protein>
<dbReference type="Gene3D" id="2.40.128.30">
    <property type="entry name" value="Avidin-like"/>
    <property type="match status" value="1"/>
</dbReference>
<dbReference type="PROSITE" id="PS51326">
    <property type="entry name" value="AVIDIN_2"/>
    <property type="match status" value="1"/>
</dbReference>
<dbReference type="InterPro" id="IPR051764">
    <property type="entry name" value="Avidin/Streptavidin-rel"/>
</dbReference>
<keyword evidence="3" id="KW-0964">Secreted</keyword>
<dbReference type="PANTHER" id="PTHR34399">
    <property type="entry name" value="AVIDIN-RELATED"/>
    <property type="match status" value="1"/>
</dbReference>
<keyword evidence="4" id="KW-0732">Signal</keyword>
<dbReference type="PANTHER" id="PTHR34399:SF4">
    <property type="entry name" value="AVD PROTEIN"/>
    <property type="match status" value="1"/>
</dbReference>
<evidence type="ECO:0000256" key="5">
    <source>
        <dbReference type="ARBA" id="ARBA00023267"/>
    </source>
</evidence>
<sequence>MTIYTFKDGTFSGRYLTTVSSTNTTIVKSPLIGYQQLTDLPSFGFTVKWLFINSITVFTGQCFLNTSGQRVLQTSWLLRSETQDPQNNWSQTRVGYNIFYPLEKETEGKNYSPSPPQLQTFIKV</sequence>
<gene>
    <name evidence="6" type="ORF">AB205_0129510</name>
</gene>
<dbReference type="InterPro" id="IPR005468">
    <property type="entry name" value="Avidin/str"/>
</dbReference>
<proteinExistence type="inferred from homology"/>
<dbReference type="EMBL" id="KV943312">
    <property type="protein sequence ID" value="PIO28226.1"/>
    <property type="molecule type" value="Genomic_DNA"/>
</dbReference>
<accession>A0A2G9RJY7</accession>
<evidence type="ECO:0000313" key="6">
    <source>
        <dbReference type="EMBL" id="PIO28226.1"/>
    </source>
</evidence>
<evidence type="ECO:0000313" key="7">
    <source>
        <dbReference type="Proteomes" id="UP000228934"/>
    </source>
</evidence>
<dbReference type="OrthoDB" id="2821340at2759"/>
<keyword evidence="7" id="KW-1185">Reference proteome</keyword>